<protein>
    <recommendedName>
        <fullName evidence="1">DUF7040 domain-containing protein</fullName>
    </recommendedName>
</protein>
<dbReference type="InParanoid" id="G0P787"/>
<feature type="non-terminal residue" evidence="2">
    <location>
        <position position="1"/>
    </location>
</feature>
<sequence>LGKWFVYRLNDPRYRDKKKGKQIGQEYNLNRTTMDVAAVTDIKSVGVEKSFRVVPKEPRQQFTQFDTHELQMEMSFPFHRKDIEDDMGNVKKDAHFYDLQLGKVEIYSTQGELILKKIDEHLKELQEKNADEYEKAKNEVIIVVATVTVIENWYENARNYPRNGLFLVKWIDEIKYLHGERSIYRKE</sequence>
<dbReference type="HOGENOM" id="CLU_1451066_0_0_1"/>
<evidence type="ECO:0000313" key="3">
    <source>
        <dbReference type="Proteomes" id="UP000008068"/>
    </source>
</evidence>
<dbReference type="AlphaFoldDB" id="G0P787"/>
<feature type="domain" description="DUF7040" evidence="1">
    <location>
        <begin position="71"/>
        <end position="177"/>
    </location>
</feature>
<name>G0P787_CAEBE</name>
<organism evidence="3">
    <name type="scientific">Caenorhabditis brenneri</name>
    <name type="common">Nematode worm</name>
    <dbReference type="NCBI Taxonomy" id="135651"/>
    <lineage>
        <taxon>Eukaryota</taxon>
        <taxon>Metazoa</taxon>
        <taxon>Ecdysozoa</taxon>
        <taxon>Nematoda</taxon>
        <taxon>Chromadorea</taxon>
        <taxon>Rhabditida</taxon>
        <taxon>Rhabditina</taxon>
        <taxon>Rhabditomorpha</taxon>
        <taxon>Rhabditoidea</taxon>
        <taxon>Rhabditidae</taxon>
        <taxon>Peloderinae</taxon>
        <taxon>Caenorhabditis</taxon>
    </lineage>
</organism>
<proteinExistence type="predicted"/>
<accession>G0P787</accession>
<dbReference type="EMBL" id="GL380109">
    <property type="protein sequence ID" value="EGT46867.1"/>
    <property type="molecule type" value="Genomic_DNA"/>
</dbReference>
<gene>
    <name evidence="2" type="ORF">CAEBREN_31073</name>
</gene>
<dbReference type="OrthoDB" id="5793389at2759"/>
<evidence type="ECO:0000259" key="1">
    <source>
        <dbReference type="Pfam" id="PF23051"/>
    </source>
</evidence>
<evidence type="ECO:0000313" key="2">
    <source>
        <dbReference type="EMBL" id="EGT46867.1"/>
    </source>
</evidence>
<dbReference type="InterPro" id="IPR055468">
    <property type="entry name" value="DUF7040"/>
</dbReference>
<dbReference type="Proteomes" id="UP000008068">
    <property type="component" value="Unassembled WGS sequence"/>
</dbReference>
<dbReference type="Pfam" id="PF23051">
    <property type="entry name" value="DUF7040"/>
    <property type="match status" value="1"/>
</dbReference>
<keyword evidence="3" id="KW-1185">Reference proteome</keyword>
<reference evidence="3" key="1">
    <citation type="submission" date="2011-07" db="EMBL/GenBank/DDBJ databases">
        <authorList>
            <consortium name="Caenorhabditis brenneri Sequencing and Analysis Consortium"/>
            <person name="Wilson R.K."/>
        </authorList>
    </citation>
    <scope>NUCLEOTIDE SEQUENCE [LARGE SCALE GENOMIC DNA]</scope>
    <source>
        <strain evidence="3">PB2801</strain>
    </source>
</reference>